<dbReference type="InterPro" id="IPR012373">
    <property type="entry name" value="Ferrdict_sens_TM"/>
</dbReference>
<organism evidence="4 5">
    <name type="scientific">Winogradskyella ouciana</name>
    <dbReference type="NCBI Taxonomy" id="2608631"/>
    <lineage>
        <taxon>Bacteria</taxon>
        <taxon>Pseudomonadati</taxon>
        <taxon>Bacteroidota</taxon>
        <taxon>Flavobacteriia</taxon>
        <taxon>Flavobacteriales</taxon>
        <taxon>Flavobacteriaceae</taxon>
        <taxon>Winogradskyella</taxon>
    </lineage>
</organism>
<comment type="caution">
    <text evidence="4">The sequence shown here is derived from an EMBL/GenBank/DDBJ whole genome shotgun (WGS) entry which is preliminary data.</text>
</comment>
<dbReference type="InterPro" id="IPR006860">
    <property type="entry name" value="FecR"/>
</dbReference>
<dbReference type="Pfam" id="PF16344">
    <property type="entry name" value="FecR_C"/>
    <property type="match status" value="1"/>
</dbReference>
<reference evidence="4 5" key="1">
    <citation type="submission" date="2019-11" db="EMBL/GenBank/DDBJ databases">
        <title>Winogradskyella ouciana sp. nov., isolated from the hadal seawater of the Mariana Trench.</title>
        <authorList>
            <person name="Liu R."/>
        </authorList>
    </citation>
    <scope>NUCLEOTIDE SEQUENCE [LARGE SCALE GENOMIC DNA]</scope>
    <source>
        <strain evidence="4 5">ZXX205</strain>
    </source>
</reference>
<feature type="domain" description="FecR protein" evidence="2">
    <location>
        <begin position="103"/>
        <end position="191"/>
    </location>
</feature>
<name>A0A7K1GA47_9FLAO</name>
<dbReference type="InterPro" id="IPR032508">
    <property type="entry name" value="FecR_C"/>
</dbReference>
<dbReference type="PANTHER" id="PTHR30273:SF2">
    <property type="entry name" value="PROTEIN FECR"/>
    <property type="match status" value="1"/>
</dbReference>
<feature type="domain" description="Protein FecR C-terminal" evidence="3">
    <location>
        <begin position="232"/>
        <end position="293"/>
    </location>
</feature>
<sequence>MTEDDLLKKWLNNDLTDVEKEAFSKQEDYAINKNIIENATYFKASEVSKVDDFETFKAKYQVRSSVNRLKWLRPALRIAAVLVIGLAIYFTMFMNESVVEQRTLLAEKTTISLPDLSEVILNADSKITYDKDSWYEERQIDLKGEAYFKVAKGKTFDVITESGVVQVVGTEFNVKARNNYFEVICYEGVVKVTSDSITRQLSAGDTYRILNKVFSEDKTNDTVPQWTNNKSRFKAIPLAEVIEELERQYNVKVVFSNTNTARLFTGGFVHSNLENALSAITQPMNLTFEISSSNQVLIHGNTD</sequence>
<dbReference type="RefSeq" id="WP_155088006.1">
    <property type="nucleotide sequence ID" value="NZ_WJYA01000004.1"/>
</dbReference>
<dbReference type="Proteomes" id="UP000447545">
    <property type="component" value="Unassembled WGS sequence"/>
</dbReference>
<keyword evidence="1" id="KW-0812">Transmembrane</keyword>
<gene>
    <name evidence="4" type="ORF">F1003_04405</name>
</gene>
<dbReference type="PIRSF" id="PIRSF018266">
    <property type="entry name" value="FecR"/>
    <property type="match status" value="1"/>
</dbReference>
<dbReference type="GO" id="GO:0016989">
    <property type="term" value="F:sigma factor antagonist activity"/>
    <property type="evidence" value="ECO:0007669"/>
    <property type="project" value="TreeGrafter"/>
</dbReference>
<accession>A0A7K1GA47</accession>
<dbReference type="Pfam" id="PF04773">
    <property type="entry name" value="FecR"/>
    <property type="match status" value="1"/>
</dbReference>
<dbReference type="EMBL" id="WJYA01000004">
    <property type="protein sequence ID" value="MTE26167.1"/>
    <property type="molecule type" value="Genomic_DNA"/>
</dbReference>
<dbReference type="PANTHER" id="PTHR30273">
    <property type="entry name" value="PERIPLASMIC SIGNAL SENSOR AND SIGMA FACTOR ACTIVATOR FECR-RELATED"/>
    <property type="match status" value="1"/>
</dbReference>
<keyword evidence="1" id="KW-0472">Membrane</keyword>
<evidence type="ECO:0000313" key="4">
    <source>
        <dbReference type="EMBL" id="MTE26167.1"/>
    </source>
</evidence>
<keyword evidence="5" id="KW-1185">Reference proteome</keyword>
<dbReference type="Gene3D" id="2.60.120.1440">
    <property type="match status" value="1"/>
</dbReference>
<dbReference type="Gene3D" id="3.55.50.30">
    <property type="match status" value="1"/>
</dbReference>
<keyword evidence="1" id="KW-1133">Transmembrane helix</keyword>
<dbReference type="AlphaFoldDB" id="A0A7K1GA47"/>
<feature type="transmembrane region" description="Helical" evidence="1">
    <location>
        <begin position="75"/>
        <end position="94"/>
    </location>
</feature>
<evidence type="ECO:0000256" key="1">
    <source>
        <dbReference type="SAM" id="Phobius"/>
    </source>
</evidence>
<protein>
    <submittedName>
        <fullName evidence="4">DUF4974 domain-containing protein</fullName>
    </submittedName>
</protein>
<evidence type="ECO:0000259" key="2">
    <source>
        <dbReference type="Pfam" id="PF04773"/>
    </source>
</evidence>
<evidence type="ECO:0000259" key="3">
    <source>
        <dbReference type="Pfam" id="PF16344"/>
    </source>
</evidence>
<evidence type="ECO:0000313" key="5">
    <source>
        <dbReference type="Proteomes" id="UP000447545"/>
    </source>
</evidence>
<proteinExistence type="predicted"/>